<dbReference type="EC" id="3.4.19.9" evidence="3"/>
<name>A0A7J0G2R3_9ERIC</name>
<dbReference type="OrthoDB" id="1724056at2759"/>
<feature type="region of interest" description="Disordered" evidence="9">
    <location>
        <begin position="61"/>
        <end position="87"/>
    </location>
</feature>
<organism evidence="10 11">
    <name type="scientific">Actinidia rufa</name>
    <dbReference type="NCBI Taxonomy" id="165716"/>
    <lineage>
        <taxon>Eukaryota</taxon>
        <taxon>Viridiplantae</taxon>
        <taxon>Streptophyta</taxon>
        <taxon>Embryophyta</taxon>
        <taxon>Tracheophyta</taxon>
        <taxon>Spermatophyta</taxon>
        <taxon>Magnoliopsida</taxon>
        <taxon>eudicotyledons</taxon>
        <taxon>Gunneridae</taxon>
        <taxon>Pentapetalae</taxon>
        <taxon>asterids</taxon>
        <taxon>Ericales</taxon>
        <taxon>Actinidiaceae</taxon>
        <taxon>Actinidia</taxon>
    </lineage>
</organism>
<protein>
    <recommendedName>
        <fullName evidence="3">folate gamma-glutamyl hydrolase</fullName>
        <ecNumber evidence="3">3.4.19.9</ecNumber>
    </recommendedName>
</protein>
<keyword evidence="4" id="KW-0964">Secreted</keyword>
<dbReference type="GO" id="GO:0034722">
    <property type="term" value="F:gamma-glutamyl-peptidase activity"/>
    <property type="evidence" value="ECO:0007669"/>
    <property type="project" value="UniProtKB-EC"/>
</dbReference>
<sequence>MSLPSLSNSISNLPDSASNHPSPPPSAAPASSQPPRYSDMWSYLWIPLLISLSKELSAELPGAGPQTQFPAGDRDPQPPGDGASGRLNSSADASYIAASYVKFVEAAGARVIPLIYNEPPEILYQKLDLVNGVLFTGGWAKTGPYVKVVEGIFKKVLEKNDAGDHFPLVAICLGFEILTMIISKVSYYHSS</sequence>
<comment type="caution">
    <text evidence="10">The sequence shown here is derived from an EMBL/GenBank/DDBJ whole genome shotgun (WGS) entry which is preliminary data.</text>
</comment>
<dbReference type="InterPro" id="IPR011697">
    <property type="entry name" value="Peptidase_C26"/>
</dbReference>
<dbReference type="GO" id="GO:0005773">
    <property type="term" value="C:vacuole"/>
    <property type="evidence" value="ECO:0007669"/>
    <property type="project" value="TreeGrafter"/>
</dbReference>
<feature type="compositionally biased region" description="Low complexity" evidence="9">
    <location>
        <begin position="1"/>
        <end position="20"/>
    </location>
</feature>
<reference evidence="10 11" key="1">
    <citation type="submission" date="2019-07" db="EMBL/GenBank/DDBJ databases">
        <title>De Novo Assembly of kiwifruit Actinidia rufa.</title>
        <authorList>
            <person name="Sugita-Konishi S."/>
            <person name="Sato K."/>
            <person name="Mori E."/>
            <person name="Abe Y."/>
            <person name="Kisaki G."/>
            <person name="Hamano K."/>
            <person name="Suezawa K."/>
            <person name="Otani M."/>
            <person name="Fukuda T."/>
            <person name="Manabe T."/>
            <person name="Gomi K."/>
            <person name="Tabuchi M."/>
            <person name="Akimitsu K."/>
            <person name="Kataoka I."/>
        </authorList>
    </citation>
    <scope>NUCLEOTIDE SEQUENCE [LARGE SCALE GENOMIC DNA]</scope>
    <source>
        <strain evidence="11">cv. Fuchu</strain>
    </source>
</reference>
<evidence type="ECO:0000256" key="5">
    <source>
        <dbReference type="ARBA" id="ARBA00022729"/>
    </source>
</evidence>
<gene>
    <name evidence="10" type="ORF">Acr_17g0006490</name>
</gene>
<dbReference type="GO" id="GO:0005576">
    <property type="term" value="C:extracellular region"/>
    <property type="evidence" value="ECO:0007669"/>
    <property type="project" value="UniProtKB-SubCell"/>
</dbReference>
<evidence type="ECO:0000256" key="1">
    <source>
        <dbReference type="ARBA" id="ARBA00004239"/>
    </source>
</evidence>
<feature type="active site" description="Nucleophile" evidence="7">
    <location>
        <position position="172"/>
    </location>
</feature>
<comment type="subcellular location">
    <subcellularLocation>
        <location evidence="1">Secreted</location>
        <location evidence="1">Extracellular space</location>
    </subcellularLocation>
</comment>
<keyword evidence="5" id="KW-0732">Signal</keyword>
<dbReference type="PANTHER" id="PTHR11315">
    <property type="entry name" value="PROTEASE FAMILY C26 GAMMA-GLUTAMYL HYDROLASE"/>
    <property type="match status" value="1"/>
</dbReference>
<feature type="region of interest" description="Disordered" evidence="9">
    <location>
        <begin position="1"/>
        <end position="36"/>
    </location>
</feature>
<dbReference type="PANTHER" id="PTHR11315:SF0">
    <property type="entry name" value="FOLATE GAMMA-GLUTAMYL HYDROLASE"/>
    <property type="match status" value="1"/>
</dbReference>
<dbReference type="GO" id="GO:0046900">
    <property type="term" value="P:tetrahydrofolylpolyglutamate metabolic process"/>
    <property type="evidence" value="ECO:0007669"/>
    <property type="project" value="TreeGrafter"/>
</dbReference>
<evidence type="ECO:0000313" key="10">
    <source>
        <dbReference type="EMBL" id="GFZ05077.1"/>
    </source>
</evidence>
<dbReference type="Proteomes" id="UP000585474">
    <property type="component" value="Unassembled WGS sequence"/>
</dbReference>
<accession>A0A7J0G2R3</accession>
<evidence type="ECO:0000256" key="9">
    <source>
        <dbReference type="SAM" id="MobiDB-lite"/>
    </source>
</evidence>
<dbReference type="InterPro" id="IPR029062">
    <property type="entry name" value="Class_I_gatase-like"/>
</dbReference>
<dbReference type="EMBL" id="BJWL01000017">
    <property type="protein sequence ID" value="GFZ05077.1"/>
    <property type="molecule type" value="Genomic_DNA"/>
</dbReference>
<evidence type="ECO:0000256" key="3">
    <source>
        <dbReference type="ARBA" id="ARBA00012886"/>
    </source>
</evidence>
<dbReference type="PROSITE" id="PS51275">
    <property type="entry name" value="PEPTIDASE_C26_GGH"/>
    <property type="match status" value="1"/>
</dbReference>
<dbReference type="Gene3D" id="3.40.50.880">
    <property type="match status" value="1"/>
</dbReference>
<evidence type="ECO:0000313" key="11">
    <source>
        <dbReference type="Proteomes" id="UP000585474"/>
    </source>
</evidence>
<comment type="similarity">
    <text evidence="2">Belongs to the peptidase C26 family.</text>
</comment>
<evidence type="ECO:0000256" key="7">
    <source>
        <dbReference type="PIRSR" id="PIRSR615527-1"/>
    </source>
</evidence>
<keyword evidence="6 10" id="KW-0378">Hydrolase</keyword>
<dbReference type="InterPro" id="IPR015527">
    <property type="entry name" value="Pept_C26_g-glut_hydrolase"/>
</dbReference>
<comment type="caution">
    <text evidence="8">Lacks conserved residue(s) required for the propagation of feature annotation.</text>
</comment>
<evidence type="ECO:0000256" key="6">
    <source>
        <dbReference type="ARBA" id="ARBA00022801"/>
    </source>
</evidence>
<evidence type="ECO:0000256" key="4">
    <source>
        <dbReference type="ARBA" id="ARBA00022525"/>
    </source>
</evidence>
<keyword evidence="11" id="KW-1185">Reference proteome</keyword>
<dbReference type="Pfam" id="PF07722">
    <property type="entry name" value="Peptidase_C26"/>
    <property type="match status" value="1"/>
</dbReference>
<evidence type="ECO:0000256" key="2">
    <source>
        <dbReference type="ARBA" id="ARBA00011083"/>
    </source>
</evidence>
<evidence type="ECO:0000256" key="8">
    <source>
        <dbReference type="PROSITE-ProRule" id="PRU00607"/>
    </source>
</evidence>
<dbReference type="AlphaFoldDB" id="A0A7J0G2R3"/>
<dbReference type="SUPFAM" id="SSF52317">
    <property type="entry name" value="Class I glutamine amidotransferase-like"/>
    <property type="match status" value="1"/>
</dbReference>
<proteinExistence type="inferred from homology"/>